<evidence type="ECO:0000256" key="3">
    <source>
        <dbReference type="ARBA" id="ARBA00022771"/>
    </source>
</evidence>
<organism evidence="11">
    <name type="scientific">Lichtheimia ramosa</name>
    <dbReference type="NCBI Taxonomy" id="688394"/>
    <lineage>
        <taxon>Eukaryota</taxon>
        <taxon>Fungi</taxon>
        <taxon>Fungi incertae sedis</taxon>
        <taxon>Mucoromycota</taxon>
        <taxon>Mucoromycotina</taxon>
        <taxon>Mucoromycetes</taxon>
        <taxon>Mucorales</taxon>
        <taxon>Lichtheimiaceae</taxon>
        <taxon>Lichtheimia</taxon>
    </lineage>
</organism>
<feature type="region of interest" description="Disordered" evidence="9">
    <location>
        <begin position="350"/>
        <end position="402"/>
    </location>
</feature>
<dbReference type="InterPro" id="IPR013088">
    <property type="entry name" value="Znf_NHR/GATA"/>
</dbReference>
<dbReference type="FunFam" id="3.30.50.10:FF:000007">
    <property type="entry name" value="Nitrogen regulatory AreA, N-terminal"/>
    <property type="match status" value="1"/>
</dbReference>
<reference evidence="11" key="1">
    <citation type="journal article" date="2014" name="Genome Announc.">
        <title>De novo whole-genome sequence and genome annotation of Lichtheimia ramosa.</title>
        <authorList>
            <person name="Linde J."/>
            <person name="Schwartze V."/>
            <person name="Binder U."/>
            <person name="Lass-Florl C."/>
            <person name="Voigt K."/>
            <person name="Horn F."/>
        </authorList>
    </citation>
    <scope>NUCLEOTIDE SEQUENCE</scope>
    <source>
        <strain evidence="11">JMRC FSU:6197</strain>
    </source>
</reference>
<accession>A0A077WTW6</accession>
<dbReference type="InterPro" id="IPR039355">
    <property type="entry name" value="Transcription_factor_GATA"/>
</dbReference>
<dbReference type="GO" id="GO:0045944">
    <property type="term" value="P:positive regulation of transcription by RNA polymerase II"/>
    <property type="evidence" value="ECO:0007669"/>
    <property type="project" value="TreeGrafter"/>
</dbReference>
<keyword evidence="7" id="KW-0539">Nucleus</keyword>
<sequence length="635" mass="71039">MPPLILRVKGGEDKFYSPLENFHSEDDVYLAWRVSNKVRDVLENGSRMENMAWRLWYRHQLKNKTKAEEAAAAAAAKAKADAAAMSFVNLQQQYSNNIFQHPWFQQQQQQQQQQNKPNEHIKHDPMDTSSYGDPFGFAATTQDFSHLFNSLQDQSFKAGLPQDGTPWPLATSEYDLQQRDINHLTHPVSSPTSFQHNQDHLDNALANRMAAFSMHNTMSMPPSPTTHMTPMSMHNRPILHSSSSDSASAGHPTAYMSVEPTSSSSSNSIMGGNGMFQDQQPSHRHHHHHHSRGRVRQHITLEMEQDPATPSSSIDPNHHMFHADLLSQGNAPGDVLPVPEILNLLEQTGMYDGDPANFHSNNNEDNEDDDDDDDDDDTTDDSSDDSSDEDDTPICTNCGATSTPLWRRSPEDELLCNACGLYQKLHNAPRPQSLKTNTRKETKDDSKLKCSNCSTTNTPLWRRDHEGAPVCNACGLYLKLHQEKRPLSMKSDTIKKRQRYEGQKGKKKKKKKKDKLKKKKKRQKRDVLMEEASRGKVAYSPTPPASSIPTSPHSGLQSSSIMTSTTQLMLNLQQATMATQNASFPQHYPHHDPSSPFYNQPPFTFSPTTNGTNSSDNGATMCDGSCIAGMGAADY</sequence>
<feature type="compositionally biased region" description="Basic and acidic residues" evidence="9">
    <location>
        <begin position="438"/>
        <end position="448"/>
    </location>
</feature>
<evidence type="ECO:0000256" key="6">
    <source>
        <dbReference type="ARBA" id="ARBA00023163"/>
    </source>
</evidence>
<dbReference type="SUPFAM" id="SSF57716">
    <property type="entry name" value="Glucocorticoid receptor-like (DNA-binding domain)"/>
    <property type="match status" value="2"/>
</dbReference>
<dbReference type="PRINTS" id="PR00619">
    <property type="entry name" value="GATAZNFINGER"/>
</dbReference>
<feature type="region of interest" description="Disordered" evidence="9">
    <location>
        <begin position="239"/>
        <end position="296"/>
    </location>
</feature>
<evidence type="ECO:0000256" key="1">
    <source>
        <dbReference type="ARBA" id="ARBA00004123"/>
    </source>
</evidence>
<keyword evidence="4" id="KW-0862">Zinc</keyword>
<dbReference type="Pfam" id="PF00320">
    <property type="entry name" value="GATA"/>
    <property type="match status" value="2"/>
</dbReference>
<dbReference type="PANTHER" id="PTHR10071">
    <property type="entry name" value="TRANSCRIPTION FACTOR GATA FAMILY MEMBER"/>
    <property type="match status" value="1"/>
</dbReference>
<dbReference type="Gene3D" id="3.30.50.10">
    <property type="entry name" value="Erythroid Transcription Factor GATA-1, subunit A"/>
    <property type="match status" value="2"/>
</dbReference>
<dbReference type="PANTHER" id="PTHR10071:SF281">
    <property type="entry name" value="BOX A-BINDING FACTOR-RELATED"/>
    <property type="match status" value="1"/>
</dbReference>
<evidence type="ECO:0000256" key="7">
    <source>
        <dbReference type="ARBA" id="ARBA00023242"/>
    </source>
</evidence>
<dbReference type="AlphaFoldDB" id="A0A077WTW6"/>
<gene>
    <name evidence="11" type="ORF">LRAMOSA03295</name>
</gene>
<dbReference type="PROSITE" id="PS50114">
    <property type="entry name" value="GATA_ZN_FINGER_2"/>
    <property type="match status" value="2"/>
</dbReference>
<feature type="compositionally biased region" description="Polar residues" evidence="9">
    <location>
        <begin position="596"/>
        <end position="618"/>
    </location>
</feature>
<feature type="region of interest" description="Disordered" evidence="9">
    <location>
        <begin position="104"/>
        <end position="135"/>
    </location>
</feature>
<feature type="region of interest" description="Disordered" evidence="9">
    <location>
        <begin position="583"/>
        <end position="618"/>
    </location>
</feature>
<dbReference type="SMART" id="SM00401">
    <property type="entry name" value="ZnF_GATA"/>
    <property type="match status" value="2"/>
</dbReference>
<keyword evidence="6" id="KW-0804">Transcription</keyword>
<dbReference type="OrthoDB" id="515401at2759"/>
<feature type="compositionally biased region" description="Basic and acidic residues" evidence="9">
    <location>
        <begin position="525"/>
        <end position="534"/>
    </location>
</feature>
<evidence type="ECO:0000313" key="11">
    <source>
        <dbReference type="EMBL" id="CDS11031.1"/>
    </source>
</evidence>
<dbReference type="GO" id="GO:0000122">
    <property type="term" value="P:negative regulation of transcription by RNA polymerase II"/>
    <property type="evidence" value="ECO:0007669"/>
    <property type="project" value="TreeGrafter"/>
</dbReference>
<feature type="compositionally biased region" description="Acidic residues" evidence="9">
    <location>
        <begin position="364"/>
        <end position="392"/>
    </location>
</feature>
<dbReference type="EMBL" id="LK023346">
    <property type="protein sequence ID" value="CDS11031.1"/>
    <property type="molecule type" value="Genomic_DNA"/>
</dbReference>
<dbReference type="InterPro" id="IPR000679">
    <property type="entry name" value="Znf_GATA"/>
</dbReference>
<feature type="compositionally biased region" description="Low complexity" evidence="9">
    <location>
        <begin position="239"/>
        <end position="249"/>
    </location>
</feature>
<proteinExistence type="predicted"/>
<evidence type="ECO:0000256" key="4">
    <source>
        <dbReference type="ARBA" id="ARBA00022833"/>
    </source>
</evidence>
<dbReference type="Pfam" id="PF08550">
    <property type="entry name" value="GATA_AreA"/>
    <property type="match status" value="1"/>
</dbReference>
<dbReference type="CDD" id="cd00202">
    <property type="entry name" value="ZnF_GATA"/>
    <property type="match status" value="2"/>
</dbReference>
<feature type="region of interest" description="Disordered" evidence="9">
    <location>
        <begin position="488"/>
        <end position="562"/>
    </location>
</feature>
<dbReference type="InterPro" id="IPR013860">
    <property type="entry name" value="AreA_GATA"/>
</dbReference>
<dbReference type="GO" id="GO:0000981">
    <property type="term" value="F:DNA-binding transcription factor activity, RNA polymerase II-specific"/>
    <property type="evidence" value="ECO:0007669"/>
    <property type="project" value="TreeGrafter"/>
</dbReference>
<keyword evidence="2" id="KW-0479">Metal-binding</keyword>
<feature type="compositionally biased region" description="Basic and acidic residues" evidence="9">
    <location>
        <begin position="488"/>
        <end position="504"/>
    </location>
</feature>
<feature type="compositionally biased region" description="Basic and acidic residues" evidence="9">
    <location>
        <begin position="117"/>
        <end position="126"/>
    </location>
</feature>
<feature type="compositionally biased region" description="Basic residues" evidence="9">
    <location>
        <begin position="505"/>
        <end position="524"/>
    </location>
</feature>
<evidence type="ECO:0000256" key="2">
    <source>
        <dbReference type="ARBA" id="ARBA00022723"/>
    </source>
</evidence>
<evidence type="ECO:0000256" key="8">
    <source>
        <dbReference type="PROSITE-ProRule" id="PRU00094"/>
    </source>
</evidence>
<feature type="domain" description="GATA-type" evidence="10">
    <location>
        <begin position="444"/>
        <end position="497"/>
    </location>
</feature>
<dbReference type="GO" id="GO:0008270">
    <property type="term" value="F:zinc ion binding"/>
    <property type="evidence" value="ECO:0007669"/>
    <property type="project" value="UniProtKB-KW"/>
</dbReference>
<evidence type="ECO:0000256" key="5">
    <source>
        <dbReference type="ARBA" id="ARBA00023015"/>
    </source>
</evidence>
<comment type="subcellular location">
    <subcellularLocation>
        <location evidence="1">Nucleus</location>
    </subcellularLocation>
</comment>
<dbReference type="PROSITE" id="PS00344">
    <property type="entry name" value="GATA_ZN_FINGER_1"/>
    <property type="match status" value="1"/>
</dbReference>
<name>A0A077WTW6_9FUNG</name>
<keyword evidence="5" id="KW-0805">Transcription regulation</keyword>
<feature type="domain" description="GATA-type" evidence="10">
    <location>
        <begin position="395"/>
        <end position="443"/>
    </location>
</feature>
<dbReference type="GO" id="GO:0000978">
    <property type="term" value="F:RNA polymerase II cis-regulatory region sequence-specific DNA binding"/>
    <property type="evidence" value="ECO:0007669"/>
    <property type="project" value="TreeGrafter"/>
</dbReference>
<protein>
    <recommendedName>
        <fullName evidence="10">GATA-type domain-containing protein</fullName>
    </recommendedName>
</protein>
<evidence type="ECO:0000259" key="10">
    <source>
        <dbReference type="PROSITE" id="PS50114"/>
    </source>
</evidence>
<dbReference type="GO" id="GO:0005634">
    <property type="term" value="C:nucleus"/>
    <property type="evidence" value="ECO:0007669"/>
    <property type="project" value="UniProtKB-SubCell"/>
</dbReference>
<feature type="region of interest" description="Disordered" evidence="9">
    <location>
        <begin position="430"/>
        <end position="449"/>
    </location>
</feature>
<feature type="compositionally biased region" description="Basic residues" evidence="9">
    <location>
        <begin position="282"/>
        <end position="296"/>
    </location>
</feature>
<feature type="compositionally biased region" description="Low complexity" evidence="9">
    <location>
        <begin position="105"/>
        <end position="114"/>
    </location>
</feature>
<evidence type="ECO:0000256" key="9">
    <source>
        <dbReference type="SAM" id="MobiDB-lite"/>
    </source>
</evidence>
<keyword evidence="3 8" id="KW-0863">Zinc-finger</keyword>